<accession>A0A1N6J6M1</accession>
<dbReference type="Proteomes" id="UP000184694">
    <property type="component" value="Unassembled WGS sequence"/>
</dbReference>
<dbReference type="InterPro" id="IPR009078">
    <property type="entry name" value="Ferritin-like_SF"/>
</dbReference>
<dbReference type="PANTHER" id="PTHR43031:SF1">
    <property type="entry name" value="PYRIDINE NUCLEOTIDE-DISULPHIDE OXIDOREDUCTASE"/>
    <property type="match status" value="1"/>
</dbReference>
<dbReference type="CDD" id="cd00158">
    <property type="entry name" value="RHOD"/>
    <property type="match status" value="1"/>
</dbReference>
<dbReference type="OrthoDB" id="285281at2"/>
<name>A0A1N6J6M1_9BACT</name>
<evidence type="ECO:0000313" key="3">
    <source>
        <dbReference type="Proteomes" id="UP000184694"/>
    </source>
</evidence>
<dbReference type="SMART" id="SM00450">
    <property type="entry name" value="RHOD"/>
    <property type="match status" value="1"/>
</dbReference>
<dbReference type="InterPro" id="IPR050229">
    <property type="entry name" value="GlpE_sulfurtransferase"/>
</dbReference>
<sequence>MKKEYQDLTVAEVREFMAKTRENEYQLVDVRFLDEYEEDHLAGAILLPVDEIEERISELSSTKDTIVYCLSGRRSVAASVFIGTHPDFKGKVYNMLGGYLEWDGHYIEDMPNLKVFDMEGSDADLLYQAMNLEKGAHKFYELVLEKFPNAPFTPVMEKLVKAEEAHAHMIYKFWEKLQDNPPSFEIVYEGLPGDILEGGLNFDELAAKLMQEGTECQNVIEMAITIEFSAYDLYRNMAHLYKDTEMEKHFLSLCQSEKEHMRIAADALHHCR</sequence>
<dbReference type="Gene3D" id="1.20.1260.10">
    <property type="match status" value="1"/>
</dbReference>
<reference evidence="3" key="1">
    <citation type="submission" date="2016-11" db="EMBL/GenBank/DDBJ databases">
        <authorList>
            <person name="Varghese N."/>
            <person name="Submissions S."/>
        </authorList>
    </citation>
    <scope>NUCLEOTIDE SEQUENCE [LARGE SCALE GENOMIC DNA]</scope>
    <source>
        <strain evidence="3">DSM 17456</strain>
    </source>
</reference>
<gene>
    <name evidence="2" type="ORF">SAMN02745161_3201</name>
</gene>
<evidence type="ECO:0000313" key="2">
    <source>
        <dbReference type="EMBL" id="SIO39873.1"/>
    </source>
</evidence>
<dbReference type="AlphaFoldDB" id="A0A1N6J6M1"/>
<dbReference type="InterPro" id="IPR001763">
    <property type="entry name" value="Rhodanese-like_dom"/>
</dbReference>
<protein>
    <submittedName>
        <fullName evidence="2">Rhodanese-related sulfurtransferase</fullName>
    </submittedName>
</protein>
<dbReference type="EMBL" id="FSRG01000008">
    <property type="protein sequence ID" value="SIO39873.1"/>
    <property type="molecule type" value="Genomic_DNA"/>
</dbReference>
<dbReference type="SUPFAM" id="SSF47240">
    <property type="entry name" value="Ferritin-like"/>
    <property type="match status" value="1"/>
</dbReference>
<dbReference type="STRING" id="1121457.SAMN02745161_3201"/>
<dbReference type="Gene3D" id="3.40.250.10">
    <property type="entry name" value="Rhodanese-like domain"/>
    <property type="match status" value="1"/>
</dbReference>
<dbReference type="InterPro" id="IPR036873">
    <property type="entry name" value="Rhodanese-like_dom_sf"/>
</dbReference>
<proteinExistence type="predicted"/>
<organism evidence="2 3">
    <name type="scientific">Halodesulfovibrio marinisediminis DSM 17456</name>
    <dbReference type="NCBI Taxonomy" id="1121457"/>
    <lineage>
        <taxon>Bacteria</taxon>
        <taxon>Pseudomonadati</taxon>
        <taxon>Thermodesulfobacteriota</taxon>
        <taxon>Desulfovibrionia</taxon>
        <taxon>Desulfovibrionales</taxon>
        <taxon>Desulfovibrionaceae</taxon>
        <taxon>Halodesulfovibrio</taxon>
    </lineage>
</organism>
<dbReference type="InterPro" id="IPR012347">
    <property type="entry name" value="Ferritin-like"/>
</dbReference>
<dbReference type="RefSeq" id="WP_074217933.1">
    <property type="nucleotide sequence ID" value="NZ_FSRG01000008.1"/>
</dbReference>
<dbReference type="GO" id="GO:0016740">
    <property type="term" value="F:transferase activity"/>
    <property type="evidence" value="ECO:0007669"/>
    <property type="project" value="UniProtKB-KW"/>
</dbReference>
<dbReference type="SUPFAM" id="SSF52821">
    <property type="entry name" value="Rhodanese/Cell cycle control phosphatase"/>
    <property type="match status" value="1"/>
</dbReference>
<feature type="domain" description="Rhodanese" evidence="1">
    <location>
        <begin position="21"/>
        <end position="111"/>
    </location>
</feature>
<keyword evidence="2" id="KW-0808">Transferase</keyword>
<keyword evidence="3" id="KW-1185">Reference proteome</keyword>
<dbReference type="PANTHER" id="PTHR43031">
    <property type="entry name" value="FAD-DEPENDENT OXIDOREDUCTASE"/>
    <property type="match status" value="1"/>
</dbReference>
<dbReference type="PROSITE" id="PS50206">
    <property type="entry name" value="RHODANESE_3"/>
    <property type="match status" value="1"/>
</dbReference>
<evidence type="ECO:0000259" key="1">
    <source>
        <dbReference type="PROSITE" id="PS50206"/>
    </source>
</evidence>
<dbReference type="Pfam" id="PF00581">
    <property type="entry name" value="Rhodanese"/>
    <property type="match status" value="1"/>
</dbReference>